<evidence type="ECO:0000256" key="3">
    <source>
        <dbReference type="ARBA" id="ARBA00022692"/>
    </source>
</evidence>
<keyword evidence="6" id="KW-0325">Glycoprotein</keyword>
<keyword evidence="5 7" id="KW-0472">Membrane</keyword>
<comment type="similarity">
    <text evidence="2">Belongs to the CD36 family.</text>
</comment>
<feature type="transmembrane region" description="Helical" evidence="7">
    <location>
        <begin position="452"/>
        <end position="474"/>
    </location>
</feature>
<comment type="caution">
    <text evidence="8">The sequence shown here is derived from an EMBL/GenBank/DDBJ whole genome shotgun (WGS) entry which is preliminary data.</text>
</comment>
<evidence type="ECO:0008006" key="11">
    <source>
        <dbReference type="Google" id="ProtNLM"/>
    </source>
</evidence>
<reference evidence="8 10" key="1">
    <citation type="submission" date="2017-06" db="EMBL/GenBank/DDBJ databases">
        <title>A platform for efficient transgenesis in Macrostomum lignano, a flatworm model organism for stem cell research.</title>
        <authorList>
            <person name="Berezikov E."/>
        </authorList>
    </citation>
    <scope>NUCLEOTIDE SEQUENCE [LARGE SCALE GENOMIC DNA]</scope>
    <source>
        <strain evidence="8">DV1</strain>
        <tissue evidence="8">Whole organism</tissue>
    </source>
</reference>
<keyword evidence="3 7" id="KW-0812">Transmembrane</keyword>
<gene>
    <name evidence="9" type="ORF">BOX15_Mlig015791g4</name>
    <name evidence="8" type="ORF">BOX15_Mlig022133g1</name>
</gene>
<comment type="subcellular location">
    <subcellularLocation>
        <location evidence="1">Membrane</location>
    </subcellularLocation>
</comment>
<feature type="transmembrane region" description="Helical" evidence="7">
    <location>
        <begin position="12"/>
        <end position="29"/>
    </location>
</feature>
<dbReference type="AlphaFoldDB" id="A0A267ECR1"/>
<evidence type="ECO:0000313" key="8">
    <source>
        <dbReference type="EMBL" id="PAA58589.1"/>
    </source>
</evidence>
<dbReference type="STRING" id="282301.A0A267ECR1"/>
<evidence type="ECO:0000256" key="7">
    <source>
        <dbReference type="SAM" id="Phobius"/>
    </source>
</evidence>
<dbReference type="EMBL" id="NIVC01000428">
    <property type="protein sequence ID" value="PAA83210.1"/>
    <property type="molecule type" value="Genomic_DNA"/>
</dbReference>
<name>A0A267ECR1_9PLAT</name>
<dbReference type="InterPro" id="IPR002159">
    <property type="entry name" value="CD36_fam"/>
</dbReference>
<evidence type="ECO:0000256" key="2">
    <source>
        <dbReference type="ARBA" id="ARBA00010532"/>
    </source>
</evidence>
<keyword evidence="4 7" id="KW-1133">Transmembrane helix</keyword>
<dbReference type="PANTHER" id="PTHR11923:SF51">
    <property type="entry name" value="LYSOSOME MEMBRANE PROTEIN 2"/>
    <property type="match status" value="1"/>
</dbReference>
<accession>A0A267ECR1</accession>
<organism evidence="8 10">
    <name type="scientific">Macrostomum lignano</name>
    <dbReference type="NCBI Taxonomy" id="282301"/>
    <lineage>
        <taxon>Eukaryota</taxon>
        <taxon>Metazoa</taxon>
        <taxon>Spiralia</taxon>
        <taxon>Lophotrochozoa</taxon>
        <taxon>Platyhelminthes</taxon>
        <taxon>Rhabditophora</taxon>
        <taxon>Macrostomorpha</taxon>
        <taxon>Macrostomida</taxon>
        <taxon>Macrostomidae</taxon>
        <taxon>Macrostomum</taxon>
    </lineage>
</organism>
<dbReference type="PANTHER" id="PTHR11923">
    <property type="entry name" value="SCAVENGER RECEPTOR CLASS B TYPE-1 SR-B1"/>
    <property type="match status" value="1"/>
</dbReference>
<evidence type="ECO:0000256" key="6">
    <source>
        <dbReference type="ARBA" id="ARBA00023180"/>
    </source>
</evidence>
<feature type="non-terminal residue" evidence="8">
    <location>
        <position position="1"/>
    </location>
</feature>
<evidence type="ECO:0000256" key="1">
    <source>
        <dbReference type="ARBA" id="ARBA00004370"/>
    </source>
</evidence>
<dbReference type="GO" id="GO:0005044">
    <property type="term" value="F:scavenger receptor activity"/>
    <property type="evidence" value="ECO:0007669"/>
    <property type="project" value="TreeGrafter"/>
</dbReference>
<evidence type="ECO:0000313" key="10">
    <source>
        <dbReference type="Proteomes" id="UP000215902"/>
    </source>
</evidence>
<dbReference type="OrthoDB" id="18585at2759"/>
<dbReference type="GO" id="GO:0005737">
    <property type="term" value="C:cytoplasm"/>
    <property type="evidence" value="ECO:0007669"/>
    <property type="project" value="TreeGrafter"/>
</dbReference>
<dbReference type="EMBL" id="NIVC01002358">
    <property type="protein sequence ID" value="PAA58589.1"/>
    <property type="molecule type" value="Genomic_DNA"/>
</dbReference>
<evidence type="ECO:0000313" key="9">
    <source>
        <dbReference type="EMBL" id="PAA83210.1"/>
    </source>
</evidence>
<dbReference type="Pfam" id="PF01130">
    <property type="entry name" value="CD36"/>
    <property type="match status" value="1"/>
</dbReference>
<dbReference type="PRINTS" id="PR01609">
    <property type="entry name" value="CD36FAMILY"/>
</dbReference>
<keyword evidence="10" id="KW-1185">Reference proteome</keyword>
<evidence type="ECO:0000256" key="4">
    <source>
        <dbReference type="ARBA" id="ARBA00022989"/>
    </source>
</evidence>
<sequence length="550" mass="59955">ASNNQRCHTRTVAAGLVLLIVGSIGLVAYNPVLRWQVLQHIALRNGTLAYSQFISPKVPVRIQFYAFDLQNPIEVINGDRPFVVQRGPFTYAEVRRKEDVSCDELRDWLTYKQNRTYLFLRNESIADDSWRFTTANLPLVTILNSLRFMPQALQRFASAALAAFPNETLFPRLSVRDVAFGYHDKLLRLAHEVIPGMVYTDFIGVLAGLNNTYDGVYTISAGLRDPQHLGEIQAFNGSRSLHFWSSELANLVIGSDGSLAPPFLNKSALLPAFISDICRSLYGVFDSEVDAAGGLLRLWRFTGPDRLLANASENPDNAGYCTPAGNCLPAGLFNLTECKRLNGLHIPVVASLPHFLLAAPEIQASVRGLYPDDRAHRTYVDIEPLSGAVLQLYKRLQINLQLDAGPAYAAFAPNLRSQFYPMLWINESAVVDVDTASQLRDLLLTPQLVAKIAIGVAMGLGSLVTTVATFLLLLQRRRNAKTTQADSSPTSGAVENVVNGVGVSVVGDGSVNCAVTEAGSEVQDSDAVVRDVGEGDRTGLLAQEEPVATA</sequence>
<protein>
    <recommendedName>
        <fullName evidence="11">Lysosome membrane protein 2</fullName>
    </recommendedName>
</protein>
<dbReference type="GO" id="GO:0016020">
    <property type="term" value="C:membrane"/>
    <property type="evidence" value="ECO:0007669"/>
    <property type="project" value="UniProtKB-SubCell"/>
</dbReference>
<dbReference type="Proteomes" id="UP000215902">
    <property type="component" value="Unassembled WGS sequence"/>
</dbReference>
<evidence type="ECO:0000256" key="5">
    <source>
        <dbReference type="ARBA" id="ARBA00023136"/>
    </source>
</evidence>
<proteinExistence type="inferred from homology"/>